<dbReference type="GO" id="GO:0008094">
    <property type="term" value="F:ATP-dependent activity, acting on DNA"/>
    <property type="evidence" value="ECO:0000318"/>
    <property type="project" value="GO_Central"/>
</dbReference>
<dbReference type="CDD" id="cd19489">
    <property type="entry name" value="Rad51D"/>
    <property type="match status" value="1"/>
</dbReference>
<dbReference type="GO" id="GO:0005524">
    <property type="term" value="F:ATP binding"/>
    <property type="evidence" value="ECO:0007669"/>
    <property type="project" value="UniProtKB-KW"/>
</dbReference>
<evidence type="ECO:0000313" key="14">
    <source>
        <dbReference type="Proteomes" id="UP000001555"/>
    </source>
</evidence>
<dbReference type="HOGENOM" id="CLU_058452_0_0_1"/>
<evidence type="ECO:0000256" key="9">
    <source>
        <dbReference type="ARBA" id="ARBA00023242"/>
    </source>
</evidence>
<reference evidence="12 14" key="1">
    <citation type="submission" date="2008-03" db="EMBL/GenBank/DDBJ databases">
        <title>Annotation of Ixodes scapularis.</title>
        <authorList>
            <consortium name="Ixodes scapularis Genome Project Consortium"/>
            <person name="Caler E."/>
            <person name="Hannick L.I."/>
            <person name="Bidwell S."/>
            <person name="Joardar V."/>
            <person name="Thiagarajan M."/>
            <person name="Amedeo P."/>
            <person name="Galinsky K.J."/>
            <person name="Schobel S."/>
            <person name="Inman J."/>
            <person name="Hostetler J."/>
            <person name="Miller J."/>
            <person name="Hammond M."/>
            <person name="Megy K."/>
            <person name="Lawson D."/>
            <person name="Kodira C."/>
            <person name="Sutton G."/>
            <person name="Meyer J."/>
            <person name="Hill C.A."/>
            <person name="Birren B."/>
            <person name="Nene V."/>
            <person name="Collins F."/>
            <person name="Alarcon-Chaidez F."/>
            <person name="Wikel S."/>
            <person name="Strausberg R."/>
        </authorList>
    </citation>
    <scope>NUCLEOTIDE SEQUENCE [LARGE SCALE GENOMIC DNA]</scope>
    <source>
        <strain evidence="14">Wikel</strain>
        <strain evidence="12">Wikel colony</strain>
    </source>
</reference>
<dbReference type="InterPro" id="IPR051988">
    <property type="entry name" value="HRR_RAD51_Paralog"/>
</dbReference>
<organism>
    <name type="scientific">Ixodes scapularis</name>
    <name type="common">Black-legged tick</name>
    <name type="synonym">Deer tick</name>
    <dbReference type="NCBI Taxonomy" id="6945"/>
    <lineage>
        <taxon>Eukaryota</taxon>
        <taxon>Metazoa</taxon>
        <taxon>Ecdysozoa</taxon>
        <taxon>Arthropoda</taxon>
        <taxon>Chelicerata</taxon>
        <taxon>Arachnida</taxon>
        <taxon>Acari</taxon>
        <taxon>Parasitiformes</taxon>
        <taxon>Ixodida</taxon>
        <taxon>Ixodoidea</taxon>
        <taxon>Ixodidae</taxon>
        <taxon>Ixodinae</taxon>
        <taxon>Ixodes</taxon>
    </lineage>
</organism>
<protein>
    <submittedName>
        <fullName evidence="12 13">DNA repair protein RAD51/RHP55, putative</fullName>
    </submittedName>
</protein>
<dbReference type="FunFam" id="3.40.50.300:FF:001665">
    <property type="entry name" value="DNA repair protein RAD51 4"/>
    <property type="match status" value="1"/>
</dbReference>
<dbReference type="GO" id="GO:0000724">
    <property type="term" value="P:double-strand break repair via homologous recombination"/>
    <property type="evidence" value="ECO:0000318"/>
    <property type="project" value="GO_Central"/>
</dbReference>
<name>B7Q9B1_IXOSC</name>
<dbReference type="PaxDb" id="6945-B7Q9B1"/>
<keyword evidence="6" id="KW-0238">DNA-binding</keyword>
<dbReference type="VEuPathDB" id="VectorBase:ISCW010711"/>
<keyword evidence="7" id="KW-0233">DNA recombination</keyword>
<evidence type="ECO:0000256" key="5">
    <source>
        <dbReference type="ARBA" id="ARBA00022840"/>
    </source>
</evidence>
<evidence type="ECO:0000256" key="1">
    <source>
        <dbReference type="ARBA" id="ARBA00004123"/>
    </source>
</evidence>
<dbReference type="GO" id="GO:0140664">
    <property type="term" value="F:ATP-dependent DNA damage sensor activity"/>
    <property type="evidence" value="ECO:0007669"/>
    <property type="project" value="InterPro"/>
</dbReference>
<dbReference type="Pfam" id="PF08423">
    <property type="entry name" value="Rad51"/>
    <property type="match status" value="1"/>
</dbReference>
<dbReference type="PANTHER" id="PTHR46457:SF1">
    <property type="entry name" value="DNA REPAIR PROTEIN RAD51 HOMOLOG 4"/>
    <property type="match status" value="1"/>
</dbReference>
<keyword evidence="3" id="KW-0547">Nucleotide-binding</keyword>
<keyword evidence="8" id="KW-0234">DNA repair</keyword>
<dbReference type="InterPro" id="IPR048943">
    <property type="entry name" value="RAD51D_N"/>
</dbReference>
<dbReference type="Pfam" id="PF21794">
    <property type="entry name" value="RAD51D_N"/>
    <property type="match status" value="1"/>
</dbReference>
<proteinExistence type="inferred from homology"/>
<dbReference type="PIRSF" id="PIRSF005856">
    <property type="entry name" value="Rad51"/>
    <property type="match status" value="1"/>
</dbReference>
<evidence type="ECO:0000313" key="13">
    <source>
        <dbReference type="EnsemblMetazoa" id="ISCW010711-PA"/>
    </source>
</evidence>
<comment type="function">
    <text evidence="10">Involved in the homologous recombination repair (HRR) pathway of double-stranded DNA breaks arising during DNA replication or induced by DNA-damaging agents.</text>
</comment>
<keyword evidence="4" id="KW-0227">DNA damage</keyword>
<gene>
    <name evidence="13" type="primary">8037817</name>
    <name evidence="12" type="ORF">IscW_ISCW010711</name>
</gene>
<keyword evidence="9" id="KW-0539">Nucleus</keyword>
<evidence type="ECO:0000256" key="6">
    <source>
        <dbReference type="ARBA" id="ARBA00023125"/>
    </source>
</evidence>
<dbReference type="GO" id="GO:0007131">
    <property type="term" value="P:reciprocal meiotic recombination"/>
    <property type="evidence" value="ECO:0000318"/>
    <property type="project" value="GO_Central"/>
</dbReference>
<dbReference type="GO" id="GO:0033063">
    <property type="term" value="C:Rad51B-Rad51C-Rad51D-XRCC2 complex"/>
    <property type="evidence" value="ECO:0000318"/>
    <property type="project" value="GO_Central"/>
</dbReference>
<dbReference type="STRING" id="6945.B7Q9B1"/>
<dbReference type="VEuPathDB" id="VectorBase:ISCI010711"/>
<evidence type="ECO:0000256" key="2">
    <source>
        <dbReference type="ARBA" id="ARBA00007095"/>
    </source>
</evidence>
<dbReference type="Proteomes" id="UP000001555">
    <property type="component" value="Unassembled WGS sequence"/>
</dbReference>
<comment type="similarity">
    <text evidence="2">Belongs to the RecA family. RAD51 subfamily.</text>
</comment>
<dbReference type="VEuPathDB" id="VectorBase:ISCP_003019"/>
<comment type="subcellular location">
    <subcellularLocation>
        <location evidence="1">Nucleus</location>
    </subcellularLocation>
</comment>
<accession>B7Q9B1</accession>
<dbReference type="Gene3D" id="3.40.50.300">
    <property type="entry name" value="P-loop containing nucleotide triphosphate hydrolases"/>
    <property type="match status" value="1"/>
</dbReference>
<dbReference type="PANTHER" id="PTHR46457">
    <property type="entry name" value="DNA REPAIR PROTEIN RAD51 HOMOLOG 4"/>
    <property type="match status" value="1"/>
</dbReference>
<evidence type="ECO:0000313" key="12">
    <source>
        <dbReference type="EMBL" id="EEC15433.1"/>
    </source>
</evidence>
<dbReference type="GO" id="GO:0042148">
    <property type="term" value="P:DNA strand invasion"/>
    <property type="evidence" value="ECO:0000318"/>
    <property type="project" value="GO_Central"/>
</dbReference>
<dbReference type="PROSITE" id="PS50162">
    <property type="entry name" value="RECA_2"/>
    <property type="match status" value="1"/>
</dbReference>
<dbReference type="InterPro" id="IPR013632">
    <property type="entry name" value="Rad51_C"/>
</dbReference>
<dbReference type="GO" id="GO:0005657">
    <property type="term" value="C:replication fork"/>
    <property type="evidence" value="ECO:0000318"/>
    <property type="project" value="GO_Central"/>
</dbReference>
<dbReference type="InterPro" id="IPR016467">
    <property type="entry name" value="DNA_recomb/repair_RecA-like"/>
</dbReference>
<evidence type="ECO:0000256" key="10">
    <source>
        <dbReference type="ARBA" id="ARBA00056000"/>
    </source>
</evidence>
<dbReference type="GO" id="GO:0000723">
    <property type="term" value="P:telomere maintenance"/>
    <property type="evidence" value="ECO:0000318"/>
    <property type="project" value="GO_Central"/>
</dbReference>
<dbReference type="InterPro" id="IPR047323">
    <property type="entry name" value="Rad51D_C"/>
</dbReference>
<keyword evidence="14" id="KW-1185">Reference proteome</keyword>
<evidence type="ECO:0000259" key="11">
    <source>
        <dbReference type="PROSITE" id="PS50162"/>
    </source>
</evidence>
<evidence type="ECO:0000256" key="7">
    <source>
        <dbReference type="ARBA" id="ARBA00023172"/>
    </source>
</evidence>
<feature type="domain" description="RecA family profile 1" evidence="11">
    <location>
        <begin position="78"/>
        <end position="251"/>
    </location>
</feature>
<dbReference type="EMBL" id="ABJB010312794">
    <property type="status" value="NOT_ANNOTATED_CDS"/>
    <property type="molecule type" value="Genomic_DNA"/>
</dbReference>
<dbReference type="InterPro" id="IPR027417">
    <property type="entry name" value="P-loop_NTPase"/>
</dbReference>
<dbReference type="GO" id="GO:0005815">
    <property type="term" value="C:microtubule organizing center"/>
    <property type="evidence" value="ECO:0000318"/>
    <property type="project" value="GO_Central"/>
</dbReference>
<dbReference type="InParanoid" id="B7Q9B1"/>
<evidence type="ECO:0000256" key="8">
    <source>
        <dbReference type="ARBA" id="ARBA00023204"/>
    </source>
</evidence>
<dbReference type="OrthoDB" id="6503309at2759"/>
<dbReference type="InterPro" id="IPR020588">
    <property type="entry name" value="RecA_ATP-bd"/>
</dbReference>
<dbReference type="SUPFAM" id="SSF52540">
    <property type="entry name" value="P-loop containing nucleoside triphosphate hydrolases"/>
    <property type="match status" value="1"/>
</dbReference>
<evidence type="ECO:0000256" key="4">
    <source>
        <dbReference type="ARBA" id="ARBA00022763"/>
    </source>
</evidence>
<dbReference type="GO" id="GO:0003697">
    <property type="term" value="F:single-stranded DNA binding"/>
    <property type="evidence" value="ECO:0000318"/>
    <property type="project" value="GO_Central"/>
</dbReference>
<dbReference type="EnsemblMetazoa" id="ISCW010711-RA">
    <property type="protein sequence ID" value="ISCW010711-PA"/>
    <property type="gene ID" value="ISCW010711"/>
</dbReference>
<keyword evidence="5" id="KW-0067">ATP-binding</keyword>
<reference evidence="13" key="2">
    <citation type="submission" date="2020-05" db="UniProtKB">
        <authorList>
            <consortium name="EnsemblMetazoa"/>
        </authorList>
    </citation>
    <scope>IDENTIFICATION</scope>
    <source>
        <strain evidence="13">wikel</strain>
    </source>
</reference>
<dbReference type="AlphaFoldDB" id="B7Q9B1"/>
<sequence>MTQLYIGLCPELTAPLVEKFRDAGIRTVVDLLNCEREDLAGRTGLPYSDVIRIRRSLVALFAPTPQDGASLYDKFLATTAVFSTGSRKVDDVIGGGVFTGQITEIVGASTSGKTQLCHSLTAHAVIDSHFGVLYVDTLSCFSAERIRQILSSAQQSAKPDQLMQRVCHIGIRDIGELVQLVDQIRNSLERRANSELASIKMIVVDSLKAAVSPVLTGDQYVEGLGLLAHLAIAFQYIAARFRVAVVVTNDVVTGPNGMMKPALGKYWADVPSLSLEVSLVDDLYSDLRRLLVAKSSRAVLGSSVKFRIVNKGVTSAGIS</sequence>
<dbReference type="EMBL" id="DS887949">
    <property type="protein sequence ID" value="EEC15433.1"/>
    <property type="molecule type" value="Genomic_DNA"/>
</dbReference>
<evidence type="ECO:0000256" key="3">
    <source>
        <dbReference type="ARBA" id="ARBA00022741"/>
    </source>
</evidence>